<comment type="caution">
    <text evidence="1">The sequence shown here is derived from an EMBL/GenBank/DDBJ whole genome shotgun (WGS) entry which is preliminary data.</text>
</comment>
<sequence>MNAVIDAPKTAPAAIDPPPVVRTAAVLWLTAVAFGVLETALMAGQILHEGSATFAGLLPQMGFRLVVFGVAVHLALRLRHGANWARWTIGVMLGVFGTLSLVIEPVQFLLAGGSIGEAVAGADAVWFAFAASRIAHLVAVLGAMALMFQPRANAYFRPALRSA</sequence>
<dbReference type="EMBL" id="VDLX02000012">
    <property type="protein sequence ID" value="KAB8191455.1"/>
    <property type="molecule type" value="Genomic_DNA"/>
</dbReference>
<dbReference type="Proteomes" id="UP000312512">
    <property type="component" value="Unassembled WGS sequence"/>
</dbReference>
<protein>
    <submittedName>
        <fullName evidence="1">Uncharacterized protein</fullName>
    </submittedName>
</protein>
<evidence type="ECO:0000313" key="1">
    <source>
        <dbReference type="EMBL" id="KAB8191455.1"/>
    </source>
</evidence>
<dbReference type="RefSeq" id="WP_139633956.1">
    <property type="nucleotide sequence ID" value="NZ_VDLX02000012.1"/>
</dbReference>
<evidence type="ECO:0000313" key="2">
    <source>
        <dbReference type="Proteomes" id="UP000312512"/>
    </source>
</evidence>
<name>A0A5C4W1K0_9ACTN</name>
<dbReference type="AlphaFoldDB" id="A0A5C4W1K0"/>
<proteinExistence type="predicted"/>
<organism evidence="1 2">
    <name type="scientific">Nonomuraea phyllanthi</name>
    <dbReference type="NCBI Taxonomy" id="2219224"/>
    <lineage>
        <taxon>Bacteria</taxon>
        <taxon>Bacillati</taxon>
        <taxon>Actinomycetota</taxon>
        <taxon>Actinomycetes</taxon>
        <taxon>Streptosporangiales</taxon>
        <taxon>Streptosporangiaceae</taxon>
        <taxon>Nonomuraea</taxon>
    </lineage>
</organism>
<reference evidence="1 2" key="1">
    <citation type="submission" date="2019-10" db="EMBL/GenBank/DDBJ databases">
        <title>Nonomuraea sp. nov., isolated from Phyllanthus amarus.</title>
        <authorList>
            <person name="Klykleung N."/>
            <person name="Tanasupawat S."/>
        </authorList>
    </citation>
    <scope>NUCLEOTIDE SEQUENCE [LARGE SCALE GENOMIC DNA]</scope>
    <source>
        <strain evidence="1 2">PA1-10</strain>
    </source>
</reference>
<gene>
    <name evidence="1" type="ORF">FH608_029795</name>
</gene>
<dbReference type="OrthoDB" id="4476959at2"/>
<keyword evidence="2" id="KW-1185">Reference proteome</keyword>
<accession>A0A5C4W1K0</accession>